<evidence type="ECO:0000256" key="3">
    <source>
        <dbReference type="ARBA" id="ARBA00019691"/>
    </source>
</evidence>
<gene>
    <name evidence="12" type="ORF">MYAM1_001938</name>
</gene>
<evidence type="ECO:0000313" key="13">
    <source>
        <dbReference type="Proteomes" id="UP001219567"/>
    </source>
</evidence>
<dbReference type="GO" id="GO:0046983">
    <property type="term" value="F:protein dimerization activity"/>
    <property type="evidence" value="ECO:0007669"/>
    <property type="project" value="InterPro"/>
</dbReference>
<feature type="compositionally biased region" description="Polar residues" evidence="10">
    <location>
        <begin position="292"/>
        <end position="304"/>
    </location>
</feature>
<dbReference type="Proteomes" id="UP001219567">
    <property type="component" value="Chromosome 2"/>
</dbReference>
<evidence type="ECO:0000256" key="8">
    <source>
        <dbReference type="ARBA" id="ARBA00031952"/>
    </source>
</evidence>
<keyword evidence="6" id="KW-0804">Transcription</keyword>
<dbReference type="Pfam" id="PF11221">
    <property type="entry name" value="Med21"/>
    <property type="match status" value="1"/>
</dbReference>
<feature type="compositionally biased region" description="Acidic residues" evidence="10">
    <location>
        <begin position="550"/>
        <end position="564"/>
    </location>
</feature>
<dbReference type="Gene3D" id="6.10.280.10">
    <property type="entry name" value="Mediator complex, subunit Med21"/>
    <property type="match status" value="1"/>
</dbReference>
<dbReference type="InterPro" id="IPR021384">
    <property type="entry name" value="Mediator_Med21"/>
</dbReference>
<dbReference type="PANTHER" id="PTHR47336:SF2">
    <property type="entry name" value="TRANSCRIPTION FACTOR HMS1-RELATED"/>
    <property type="match status" value="1"/>
</dbReference>
<keyword evidence="7" id="KW-0539">Nucleus</keyword>
<dbReference type="CDD" id="cd11399">
    <property type="entry name" value="bHLHzip_scHMS1_like"/>
    <property type="match status" value="1"/>
</dbReference>
<feature type="region of interest" description="Disordered" evidence="10">
    <location>
        <begin position="368"/>
        <end position="417"/>
    </location>
</feature>
<feature type="coiled-coil region" evidence="9">
    <location>
        <begin position="86"/>
        <end position="117"/>
    </location>
</feature>
<protein>
    <recommendedName>
        <fullName evidence="3">Mediator of RNA polymerase II transcription subunit 21</fullName>
    </recommendedName>
    <alternativeName>
        <fullName evidence="8">Mediator complex subunit 21</fullName>
    </alternativeName>
</protein>
<feature type="compositionally biased region" description="Polar residues" evidence="10">
    <location>
        <begin position="265"/>
        <end position="278"/>
    </location>
</feature>
<keyword evidence="5" id="KW-0010">Activator</keyword>
<evidence type="ECO:0000256" key="10">
    <source>
        <dbReference type="SAM" id="MobiDB-lite"/>
    </source>
</evidence>
<evidence type="ECO:0000256" key="7">
    <source>
        <dbReference type="ARBA" id="ARBA00023242"/>
    </source>
</evidence>
<evidence type="ECO:0000313" key="12">
    <source>
        <dbReference type="EMBL" id="WFC99194.1"/>
    </source>
</evidence>
<comment type="similarity">
    <text evidence="2">Belongs to the Mediator complex subunit 21 family.</text>
</comment>
<dbReference type="InterPro" id="IPR011598">
    <property type="entry name" value="bHLH_dom"/>
</dbReference>
<dbReference type="SMART" id="SM00353">
    <property type="entry name" value="HLH"/>
    <property type="match status" value="1"/>
</dbReference>
<feature type="region of interest" description="Disordered" evidence="10">
    <location>
        <begin position="210"/>
        <end position="231"/>
    </location>
</feature>
<evidence type="ECO:0000256" key="4">
    <source>
        <dbReference type="ARBA" id="ARBA00023015"/>
    </source>
</evidence>
<feature type="domain" description="BHLH" evidence="11">
    <location>
        <begin position="411"/>
        <end position="489"/>
    </location>
</feature>
<dbReference type="PANTHER" id="PTHR47336">
    <property type="entry name" value="TRANSCRIPTION FACTOR HMS1-RELATED"/>
    <property type="match status" value="1"/>
</dbReference>
<dbReference type="InterPro" id="IPR036638">
    <property type="entry name" value="HLH_DNA-bd_sf"/>
</dbReference>
<dbReference type="Pfam" id="PF00010">
    <property type="entry name" value="HLH"/>
    <property type="match status" value="1"/>
</dbReference>
<feature type="region of interest" description="Disordered" evidence="10">
    <location>
        <begin position="258"/>
        <end position="304"/>
    </location>
</feature>
<keyword evidence="4" id="KW-0805">Transcription regulation</keyword>
<dbReference type="SUPFAM" id="SSF140718">
    <property type="entry name" value="Mediator hinge subcomplex-like"/>
    <property type="match status" value="1"/>
</dbReference>
<feature type="compositionally biased region" description="Low complexity" evidence="10">
    <location>
        <begin position="213"/>
        <end position="227"/>
    </location>
</feature>
<dbReference type="GO" id="GO:0016592">
    <property type="term" value="C:mediator complex"/>
    <property type="evidence" value="ECO:0007669"/>
    <property type="project" value="InterPro"/>
</dbReference>
<dbReference type="Gene3D" id="4.10.280.10">
    <property type="entry name" value="Helix-loop-helix DNA-binding domain"/>
    <property type="match status" value="1"/>
</dbReference>
<proteinExistence type="inferred from homology"/>
<evidence type="ECO:0000256" key="9">
    <source>
        <dbReference type="SAM" id="Coils"/>
    </source>
</evidence>
<dbReference type="InterPro" id="IPR052099">
    <property type="entry name" value="Regulatory_TF_Diverse"/>
</dbReference>
<sequence length="1193" mass="132033">MDPILQVDTALDTLLKIMASAIAYLSRKASHKQVNPRVPVTVHGSTEALSDEALEASRKELIHDLIAQAKEVEQLIDLLPALNRDEQAKSARLESLQDRLLQANAEYRTTLQDAQMESAPWMVPPGTTHIMEAMPSTASNESGKTWLGCGGVPASPKFWAQVELPDMFLSNLFHKAESDLVDDSFTDFSGSATTGSESCESPDAFQDFMLGQSSASSPSHTMSHESPNAPITWSQEHPLVFKDHAPLNDMPDTWMLPNQIGAPTDSGNSNPISVNPSFQPVFPVSQPKPLPTTGSDSQPNPFSQTHFAASTDIQRSVNGKGEPIRATSASYDLQDTSSSAVQSGLLQMPTGSNPTALTALARIREFSKQLQSDQTHPHLHIDPDTDSAQRSRQTDFKASSSSSLAEPNAQSKKVAHNAIERRYRSNINDRIAGLRDVVPALREMRPRDGTRRRRRNKKEDQELVDGVAAATKLSKATVLSKATEYICYLKSREVQLDREVNALHMLIRSLEGGDELLSAWNQEMKRVEQMQPDTNIAMPTSVHDQPALFPDEDDDDDDDDENESEDKSSTDSESRRRKMPRYMLGAFVGFSFLGRASEWPDQSSTYAIAPSHTRVINAGHQILKRSGVRSSSPSAVHAWDSVPMHQLVLELLRTSALLLLLVTLAAAFYTRYQRKRKQQSIYRSNQLQDICSAAKLFQSPVEQAFDHTDIHPEEAREHYAALTRALPAFASGSSWWTLFKEVCLASILAHVPGLDRVVAAWILHAYDPTVLHLEKQACLQRLQMELALGHEIQPCNRQRWLTLAVYQTHLLIAPHSQEERVVLALGYGALTASITQSSWLKDQAARLWNEARAEFVATSSMQSTPASRPKNQQFHEQSKKQEILRDVLSIPLDLACSYATSATSRAPSVAKTQSVPVNRSELDCKVCLSPIQNILDALRNEELAAFWTSLLDSLMRGDTEKPSKNSTVLQPHVLDIVKDKASLLRLRKNLEQMAQLRPWRNVVAIQQLNVAVGTLALISGNIALAKQHATSLAARPMHCRAAHAFYALVMDKPTRTVPCCGPVDGLAAIVLEWMHLQRDSLRTLSDSKLAAKAVSESVLELQSLASQCVWESLDNQVRGNPPKKTAASLIDQVQTCIQQMWAAAPAELTPAMKLAQREWRHDENSLDSEDPSCLTHSLDTLLDRLGCLVDSQL</sequence>
<organism evidence="12 13">
    <name type="scientific">Malassezia yamatoensis</name>
    <dbReference type="NCBI Taxonomy" id="253288"/>
    <lineage>
        <taxon>Eukaryota</taxon>
        <taxon>Fungi</taxon>
        <taxon>Dikarya</taxon>
        <taxon>Basidiomycota</taxon>
        <taxon>Ustilaginomycotina</taxon>
        <taxon>Malasseziomycetes</taxon>
        <taxon>Malasseziales</taxon>
        <taxon>Malasseziaceae</taxon>
        <taxon>Malassezia</taxon>
    </lineage>
</organism>
<feature type="region of interest" description="Disordered" evidence="10">
    <location>
        <begin position="533"/>
        <end position="576"/>
    </location>
</feature>
<dbReference type="InterPro" id="IPR037212">
    <property type="entry name" value="Med7/Med21-like"/>
</dbReference>
<dbReference type="PROSITE" id="PS50888">
    <property type="entry name" value="BHLH"/>
    <property type="match status" value="1"/>
</dbReference>
<feature type="compositionally biased region" description="Basic and acidic residues" evidence="10">
    <location>
        <begin position="375"/>
        <end position="395"/>
    </location>
</feature>
<comment type="subcellular location">
    <subcellularLocation>
        <location evidence="1">Nucleus</location>
    </subcellularLocation>
</comment>
<dbReference type="SUPFAM" id="SSF47459">
    <property type="entry name" value="HLH, helix-loop-helix DNA-binding domain"/>
    <property type="match status" value="1"/>
</dbReference>
<dbReference type="AlphaFoldDB" id="A0AAJ6CGU7"/>
<evidence type="ECO:0000256" key="5">
    <source>
        <dbReference type="ARBA" id="ARBA00023159"/>
    </source>
</evidence>
<keyword evidence="9" id="KW-0175">Coiled coil</keyword>
<feature type="compositionally biased region" description="Basic and acidic residues" evidence="10">
    <location>
        <begin position="565"/>
        <end position="574"/>
    </location>
</feature>
<evidence type="ECO:0000256" key="6">
    <source>
        <dbReference type="ARBA" id="ARBA00023163"/>
    </source>
</evidence>
<reference evidence="12 13" key="1">
    <citation type="submission" date="2023-03" db="EMBL/GenBank/DDBJ databases">
        <title>Mating type loci evolution in Malassezia.</title>
        <authorList>
            <person name="Coelho M.A."/>
        </authorList>
    </citation>
    <scope>NUCLEOTIDE SEQUENCE [LARGE SCALE GENOMIC DNA]</scope>
    <source>
        <strain evidence="12 13">CBS 9725</strain>
    </source>
</reference>
<evidence type="ECO:0000259" key="11">
    <source>
        <dbReference type="PROSITE" id="PS50888"/>
    </source>
</evidence>
<evidence type="ECO:0000256" key="2">
    <source>
        <dbReference type="ARBA" id="ARBA00005770"/>
    </source>
</evidence>
<keyword evidence="13" id="KW-1185">Reference proteome</keyword>
<feature type="compositionally biased region" description="Polar residues" evidence="10">
    <location>
        <begin position="396"/>
        <end position="411"/>
    </location>
</feature>
<name>A0AAJ6CGU7_9BASI</name>
<accession>A0AAJ6CGU7</accession>
<dbReference type="EMBL" id="CP119944">
    <property type="protein sequence ID" value="WFC99194.1"/>
    <property type="molecule type" value="Genomic_DNA"/>
</dbReference>
<evidence type="ECO:0000256" key="1">
    <source>
        <dbReference type="ARBA" id="ARBA00004123"/>
    </source>
</evidence>